<dbReference type="InterPro" id="IPR036249">
    <property type="entry name" value="Thioredoxin-like_sf"/>
</dbReference>
<dbReference type="PROSITE" id="PS51257">
    <property type="entry name" value="PROKAR_LIPOPROTEIN"/>
    <property type="match status" value="1"/>
</dbReference>
<dbReference type="PROSITE" id="PS51318">
    <property type="entry name" value="TAT"/>
    <property type="match status" value="1"/>
</dbReference>
<sequence length="157" mass="17569">MKKQTRTDSNGRSRITRRTYLTASGLGLGGGLAGCLESTDAKDSTFATAPEDVDSAVVVIWFWGDGCPVCEEQRSFFETLHERDDVAVLAYEVYNDQENQDKFRDVVETYQLPNEAVPVVFVGDRYWIGDSEQIRSGIESAIDQCDENQCSTPRLLE</sequence>
<name>A0A1I3IQ73_9EURY</name>
<proteinExistence type="predicted"/>
<evidence type="ECO:0000313" key="2">
    <source>
        <dbReference type="Proteomes" id="UP000182829"/>
    </source>
</evidence>
<dbReference type="AlphaFoldDB" id="A0A1I3IQ73"/>
<evidence type="ECO:0000313" key="1">
    <source>
        <dbReference type="EMBL" id="SFI50106.1"/>
    </source>
</evidence>
<dbReference type="RefSeq" id="WP_005580766.1">
    <property type="nucleotide sequence ID" value="NZ_FORO01000001.1"/>
</dbReference>
<protein>
    <submittedName>
        <fullName evidence="1">Glutaredoxin</fullName>
    </submittedName>
</protein>
<gene>
    <name evidence="1" type="ORF">SAMN05443661_10121</name>
</gene>
<dbReference type="EMBL" id="FORO01000001">
    <property type="protein sequence ID" value="SFI50106.1"/>
    <property type="molecule type" value="Genomic_DNA"/>
</dbReference>
<dbReference type="Gene3D" id="3.40.30.10">
    <property type="entry name" value="Glutaredoxin"/>
    <property type="match status" value="1"/>
</dbReference>
<dbReference type="Proteomes" id="UP000182829">
    <property type="component" value="Unassembled WGS sequence"/>
</dbReference>
<dbReference type="PROSITE" id="PS51354">
    <property type="entry name" value="GLUTAREDOXIN_2"/>
    <property type="match status" value="1"/>
</dbReference>
<dbReference type="InterPro" id="IPR006311">
    <property type="entry name" value="TAT_signal"/>
</dbReference>
<accession>A0A1I3IQ73</accession>
<organism evidence="1 2">
    <name type="scientific">Natronobacterium gregoryi</name>
    <dbReference type="NCBI Taxonomy" id="44930"/>
    <lineage>
        <taxon>Archaea</taxon>
        <taxon>Methanobacteriati</taxon>
        <taxon>Methanobacteriota</taxon>
        <taxon>Stenosarchaea group</taxon>
        <taxon>Halobacteria</taxon>
        <taxon>Halobacteriales</taxon>
        <taxon>Natrialbaceae</taxon>
        <taxon>Natronobacterium</taxon>
    </lineage>
</organism>
<dbReference type="SUPFAM" id="SSF52833">
    <property type="entry name" value="Thioredoxin-like"/>
    <property type="match status" value="1"/>
</dbReference>
<reference evidence="1 2" key="1">
    <citation type="submission" date="2016-10" db="EMBL/GenBank/DDBJ databases">
        <authorList>
            <person name="de Groot N.N."/>
        </authorList>
    </citation>
    <scope>NUCLEOTIDE SEQUENCE [LARGE SCALE GENOMIC DNA]</scope>
    <source>
        <strain evidence="1 2">SP2</strain>
    </source>
</reference>
<dbReference type="OrthoDB" id="358297at2157"/>
<dbReference type="GeneID" id="14209839"/>